<feature type="compositionally biased region" description="Pro residues" evidence="6">
    <location>
        <begin position="881"/>
        <end position="890"/>
    </location>
</feature>
<comment type="caution">
    <text evidence="8">The sequence shown here is derived from an EMBL/GenBank/DDBJ whole genome shotgun (WGS) entry which is preliminary data.</text>
</comment>
<dbReference type="InterPro" id="IPR038499">
    <property type="entry name" value="BRO1_sf"/>
</dbReference>
<keyword evidence="4" id="KW-0967">Endosome</keyword>
<evidence type="ECO:0000313" key="8">
    <source>
        <dbReference type="EMBL" id="TIB95676.1"/>
    </source>
</evidence>
<evidence type="ECO:0000256" key="4">
    <source>
        <dbReference type="ARBA" id="ARBA00022753"/>
    </source>
</evidence>
<dbReference type="Pfam" id="PF13949">
    <property type="entry name" value="ALIX_LYPXL_bnd"/>
    <property type="match status" value="1"/>
</dbReference>
<feature type="compositionally biased region" description="Low complexity" evidence="6">
    <location>
        <begin position="960"/>
        <end position="974"/>
    </location>
</feature>
<dbReference type="SMART" id="SM01041">
    <property type="entry name" value="BRO1"/>
    <property type="match status" value="1"/>
</dbReference>
<organism evidence="8 9">
    <name type="scientific">Wallemia mellicola</name>
    <dbReference type="NCBI Taxonomy" id="1708541"/>
    <lineage>
        <taxon>Eukaryota</taxon>
        <taxon>Fungi</taxon>
        <taxon>Dikarya</taxon>
        <taxon>Basidiomycota</taxon>
        <taxon>Wallemiomycotina</taxon>
        <taxon>Wallemiomycetes</taxon>
        <taxon>Wallemiales</taxon>
        <taxon>Wallemiaceae</taxon>
        <taxon>Wallemia</taxon>
    </lineage>
</organism>
<feature type="compositionally biased region" description="Polar residues" evidence="6">
    <location>
        <begin position="925"/>
        <end position="944"/>
    </location>
</feature>
<dbReference type="Gene3D" id="1.20.120.560">
    <property type="entry name" value="alix/aip1 in complex with the ypdl late domain"/>
    <property type="match status" value="1"/>
</dbReference>
<dbReference type="Proteomes" id="UP000307169">
    <property type="component" value="Unassembled WGS sequence"/>
</dbReference>
<name>A0A4T0NI08_9BASI</name>
<feature type="compositionally biased region" description="Pro residues" evidence="6">
    <location>
        <begin position="975"/>
        <end position="986"/>
    </location>
</feature>
<feature type="compositionally biased region" description="Low complexity" evidence="6">
    <location>
        <begin position="846"/>
        <end position="855"/>
    </location>
</feature>
<evidence type="ECO:0000256" key="3">
    <source>
        <dbReference type="ARBA" id="ARBA00022490"/>
    </source>
</evidence>
<evidence type="ECO:0000256" key="5">
    <source>
        <dbReference type="ARBA" id="ARBA00041284"/>
    </source>
</evidence>
<dbReference type="PANTHER" id="PTHR23030:SF30">
    <property type="entry name" value="TYROSINE-PROTEIN PHOSPHATASE NON-RECEPTOR TYPE 23"/>
    <property type="match status" value="1"/>
</dbReference>
<dbReference type="Gene3D" id="1.25.40.280">
    <property type="entry name" value="alix/aip1 like domains"/>
    <property type="match status" value="2"/>
</dbReference>
<feature type="compositionally biased region" description="Pro residues" evidence="6">
    <location>
        <begin position="835"/>
        <end position="845"/>
    </location>
</feature>
<feature type="compositionally biased region" description="Low complexity" evidence="6">
    <location>
        <begin position="864"/>
        <end position="880"/>
    </location>
</feature>
<feature type="compositionally biased region" description="Pro residues" evidence="6">
    <location>
        <begin position="903"/>
        <end position="924"/>
    </location>
</feature>
<dbReference type="EMBL" id="SPRH01000084">
    <property type="protein sequence ID" value="TIB95676.1"/>
    <property type="molecule type" value="Genomic_DNA"/>
</dbReference>
<dbReference type="GO" id="GO:0005768">
    <property type="term" value="C:endosome"/>
    <property type="evidence" value="ECO:0007669"/>
    <property type="project" value="UniProtKB-SubCell"/>
</dbReference>
<feature type="domain" description="BRO1" evidence="7">
    <location>
        <begin position="6"/>
        <end position="445"/>
    </location>
</feature>
<dbReference type="Pfam" id="PF03097">
    <property type="entry name" value="BRO1"/>
    <property type="match status" value="2"/>
</dbReference>
<accession>A0A4T0NI08</accession>
<dbReference type="Gene3D" id="1.20.140.50">
    <property type="entry name" value="alix/aip1 like domains"/>
    <property type="match status" value="1"/>
</dbReference>
<dbReference type="InterPro" id="IPR025304">
    <property type="entry name" value="ALIX_V_dom"/>
</dbReference>
<protein>
    <recommendedName>
        <fullName evidence="5">BRO domain-containing protein 1</fullName>
    </recommendedName>
</protein>
<evidence type="ECO:0000313" key="9">
    <source>
        <dbReference type="Proteomes" id="UP000307169"/>
    </source>
</evidence>
<dbReference type="PANTHER" id="PTHR23030">
    <property type="entry name" value="PCD6 INTERACTING PROTEIN-RELATED"/>
    <property type="match status" value="1"/>
</dbReference>
<feature type="region of interest" description="Disordered" evidence="6">
    <location>
        <begin position="826"/>
        <end position="986"/>
    </location>
</feature>
<proteinExistence type="predicted"/>
<dbReference type="InterPro" id="IPR004328">
    <property type="entry name" value="BRO1_dom"/>
</dbReference>
<dbReference type="AlphaFoldDB" id="A0A4T0NI08"/>
<sequence length="986" mass="110565">MTDQSPMILAQAKTTDDVDFNHGIKSTIANVYGEDPSNYSDPVAALNRYRQDATRGATTDATGRDLLQSYYGQLEMLELRFPELRVMFNWSVLRRDVFTAQEISQHSLAYEKASILFNLAATYSVLGSSSNRTDPEGIKKAFYNTRVAAGLWDYIANNFLHAPSTDLSRDVVRFLSALMLAQAQEIFLEKTIEEKTRNGNVDGKSMGIVAKLASQCSFQYNALIEPVRENVNKGIFDRHWASVIHVGESYMTSFSTDYLPRLKPNTFRLKVSTLLHLSESDLIAQYFRAMVDKAAGKHGESIARINLAESLAKEAYRLGATFNTFFAPCDTLPADVSSILTTLCKSHQTKCAEYKDEIVKENDLIFHEPIPAENVLAVVEKLNAANAVTITDIYQNPEVQKSIGADLFANLVPFSVHEAASIYSEEKAKIIRSVTEKVEIADTELEAAIEYLGLPGSLRKFVSPSNNINYDISSEVKELSRVIETQEASGGLTKKLSSIASKRDQITSDLQWISNELDIESKECEQARMKYPDFSQSPSARHTKEWRQQLKAHNSGLEKAGSSDASIKQVYQYIDDDVRLLADSAADIEDDDSELALVVRDYVLHQRPSHSCQESLLDVDVGVEESTEVESQQMQAHAREIARLLELLKGLKKQRSQHIQVLRQKIQNDDVSHLLILNRKAQQVESDMFGSELEKFKDDQKMIDNSISEQLKRLEELNGSWLRLTSTTRAKDIHNKHSESDRRRKEILKKFKKAGDTYFEAADGVNRATVFYDDLEQVVNQLKKDVGSFVNKRAKERVQAIVDAEAGSRNSGGIGSSFESEFGRINLQTPHRPPKPGVSPPPATSPSPSSYAYGGLPPPPAQPQPSIYQSLYGQQTQAPPQMQPPPPKPSSPQYVGPGYSAPPQSPPYPQQTPSPYNVPQPPHPSQSQMLYQQRQSPYGPSQNAYQMPPQTYQQPPPPQQQQQQQQPQQQYYQQPPAPPQNYPYYR</sequence>
<gene>
    <name evidence="8" type="ORF">E3Q17_04191</name>
</gene>
<evidence type="ECO:0000259" key="7">
    <source>
        <dbReference type="PROSITE" id="PS51180"/>
    </source>
</evidence>
<evidence type="ECO:0000256" key="6">
    <source>
        <dbReference type="SAM" id="MobiDB-lite"/>
    </source>
</evidence>
<reference evidence="8 9" key="1">
    <citation type="submission" date="2019-03" db="EMBL/GenBank/DDBJ databases">
        <title>Sequencing 25 genomes of Wallemia mellicola.</title>
        <authorList>
            <person name="Gostincar C."/>
        </authorList>
    </citation>
    <scope>NUCLEOTIDE SEQUENCE [LARGE SCALE GENOMIC DNA]</scope>
    <source>
        <strain evidence="8 9">EXF-1262</strain>
    </source>
</reference>
<evidence type="ECO:0000256" key="1">
    <source>
        <dbReference type="ARBA" id="ARBA00004177"/>
    </source>
</evidence>
<dbReference type="GO" id="GO:0043328">
    <property type="term" value="P:protein transport to vacuole involved in ubiquitin-dependent protein catabolic process via the multivesicular body sorting pathway"/>
    <property type="evidence" value="ECO:0007669"/>
    <property type="project" value="TreeGrafter"/>
</dbReference>
<comment type="subcellular location">
    <subcellularLocation>
        <location evidence="2">Cytoplasm</location>
    </subcellularLocation>
    <subcellularLocation>
        <location evidence="1">Endosome</location>
    </subcellularLocation>
</comment>
<evidence type="ECO:0000256" key="2">
    <source>
        <dbReference type="ARBA" id="ARBA00004496"/>
    </source>
</evidence>
<keyword evidence="3" id="KW-0963">Cytoplasm</keyword>
<dbReference type="PROSITE" id="PS51180">
    <property type="entry name" value="BRO1"/>
    <property type="match status" value="1"/>
</dbReference>
<feature type="compositionally biased region" description="Low complexity" evidence="6">
    <location>
        <begin position="891"/>
        <end position="902"/>
    </location>
</feature>